<keyword evidence="1" id="KW-0472">Membrane</keyword>
<name>A0ABR2XQP4_9PEZI</name>
<evidence type="ECO:0000313" key="4">
    <source>
        <dbReference type="Proteomes" id="UP001465668"/>
    </source>
</evidence>
<dbReference type="PANTHER" id="PTHR24148">
    <property type="entry name" value="ANKYRIN REPEAT DOMAIN-CONTAINING PROTEIN 39 HOMOLOG-RELATED"/>
    <property type="match status" value="1"/>
</dbReference>
<comment type="caution">
    <text evidence="3">The sequence shown here is derived from an EMBL/GenBank/DDBJ whole genome shotgun (WGS) entry which is preliminary data.</text>
</comment>
<reference evidence="3 4" key="1">
    <citation type="submission" date="2024-02" db="EMBL/GenBank/DDBJ databases">
        <title>First draft genome assembly of two strains of Seiridium cardinale.</title>
        <authorList>
            <person name="Emiliani G."/>
            <person name="Scali E."/>
        </authorList>
    </citation>
    <scope>NUCLEOTIDE SEQUENCE [LARGE SCALE GENOMIC DNA]</scope>
    <source>
        <strain evidence="3 4">BM-138-000479</strain>
    </source>
</reference>
<dbReference type="Pfam" id="PF06985">
    <property type="entry name" value="HET"/>
    <property type="match status" value="1"/>
</dbReference>
<dbReference type="Proteomes" id="UP001465668">
    <property type="component" value="Unassembled WGS sequence"/>
</dbReference>
<feature type="transmembrane region" description="Helical" evidence="1">
    <location>
        <begin position="130"/>
        <end position="153"/>
    </location>
</feature>
<organism evidence="3 4">
    <name type="scientific">Seiridium cardinale</name>
    <dbReference type="NCBI Taxonomy" id="138064"/>
    <lineage>
        <taxon>Eukaryota</taxon>
        <taxon>Fungi</taxon>
        <taxon>Dikarya</taxon>
        <taxon>Ascomycota</taxon>
        <taxon>Pezizomycotina</taxon>
        <taxon>Sordariomycetes</taxon>
        <taxon>Xylariomycetidae</taxon>
        <taxon>Amphisphaeriales</taxon>
        <taxon>Sporocadaceae</taxon>
        <taxon>Seiridium</taxon>
    </lineage>
</organism>
<dbReference type="PANTHER" id="PTHR24148:SF64">
    <property type="entry name" value="HETEROKARYON INCOMPATIBILITY DOMAIN-CONTAINING PROTEIN"/>
    <property type="match status" value="1"/>
</dbReference>
<dbReference type="InterPro" id="IPR010730">
    <property type="entry name" value="HET"/>
</dbReference>
<gene>
    <name evidence="3" type="ORF">SCAR479_07441</name>
</gene>
<dbReference type="EMBL" id="JARVKM010000031">
    <property type="protein sequence ID" value="KAK9775916.1"/>
    <property type="molecule type" value="Genomic_DNA"/>
</dbReference>
<dbReference type="InterPro" id="IPR052895">
    <property type="entry name" value="HetReg/Transcr_Mod"/>
</dbReference>
<accession>A0ABR2XQP4</accession>
<keyword evidence="1" id="KW-1133">Transmembrane helix</keyword>
<proteinExistence type="predicted"/>
<feature type="domain" description="Heterokaryon incompatibility" evidence="2">
    <location>
        <begin position="341"/>
        <end position="416"/>
    </location>
</feature>
<keyword evidence="1" id="KW-0812">Transmembrane</keyword>
<feature type="transmembrane region" description="Helical" evidence="1">
    <location>
        <begin position="214"/>
        <end position="235"/>
    </location>
</feature>
<sequence length="758" mass="83387">MSAACYFASGDTTGSTGQTYIPCNSTAVSLGQHSACCAPGDMCFTNGLCKAGTGQWNWNWRVGCTDPTFSDPACPDYCRGVESDDAAHLVFQCSDDETWCCATGNVDLFARNYNFTCCDNDDLTTKLGPAVFYGTAAVSIAISTLASSTVATLTDKSSTEKTTSSSQQQSLSTIDAGSFSILTSASVTSTSILGSPTSTVASVSETYSSKALPIGLGVGIPVGLLVIALVGFLFFRLGRSQSRGASELQREGQATKNSSQLVATHPDHTSVAQYRDASAYGFEIDSRNLKAEMAHRPDPVELGSETAVYEARQTRQLIQLRISERVWQGKTLKTNDPGSVQEQILITANLHELLLELRNRRYDDFIWIDAICINQRDSAEKSMQIPLMRNIYEEAKRVLVWLGPADNVTKGALRVLTNLTKTFEGIDPRTYMLTGITWRHLSRRGPLSQMILFGPPWGTSWPIPGLCDSGFSMKHYTPPEGQAPTDMTFGIEGLMAANAVNQMGPVDEIYDPSDPRLISFMPNSDRLRIRGMVLDTVVKVVDGEPGSEDPYTFAALAQTAAWENRCWGLAQRELGTTDDMPSEYYRTMVANRISGLGFARIYDEHDAFPFANEYRGWREYLVAVATSGVARYIDIQMVRWTKKRRFFVTRNGRIGLVPSSTQVGDEPFVSWYCPTPYLLGSGPGGLEKLFVGERLSDSGRGDCWGWVSSKKQKRLCHDYTFRDGAFVDEHLTLKFDAIICCFSPNAWTPASIRQGHLI</sequence>
<evidence type="ECO:0000256" key="1">
    <source>
        <dbReference type="SAM" id="Phobius"/>
    </source>
</evidence>
<protein>
    <submittedName>
        <fullName evidence="3">Mid2 domain-containing protein</fullName>
    </submittedName>
</protein>
<keyword evidence="4" id="KW-1185">Reference proteome</keyword>
<evidence type="ECO:0000313" key="3">
    <source>
        <dbReference type="EMBL" id="KAK9775916.1"/>
    </source>
</evidence>
<evidence type="ECO:0000259" key="2">
    <source>
        <dbReference type="Pfam" id="PF06985"/>
    </source>
</evidence>